<evidence type="ECO:0000256" key="7">
    <source>
        <dbReference type="ARBA" id="ARBA00022771"/>
    </source>
</evidence>
<dbReference type="InParanoid" id="A9V009"/>
<feature type="compositionally biased region" description="Acidic residues" evidence="14">
    <location>
        <begin position="351"/>
        <end position="360"/>
    </location>
</feature>
<evidence type="ECO:0000256" key="2">
    <source>
        <dbReference type="ARBA" id="ARBA00004286"/>
    </source>
</evidence>
<evidence type="ECO:0000313" key="18">
    <source>
        <dbReference type="Proteomes" id="UP000001357"/>
    </source>
</evidence>
<feature type="compositionally biased region" description="Low complexity" evidence="14">
    <location>
        <begin position="199"/>
        <end position="212"/>
    </location>
</feature>
<dbReference type="RefSeq" id="XP_001746034.1">
    <property type="nucleotide sequence ID" value="XM_001745982.1"/>
</dbReference>
<feature type="compositionally biased region" description="Basic residues" evidence="14">
    <location>
        <begin position="242"/>
        <end position="252"/>
    </location>
</feature>
<dbReference type="STRING" id="81824.A9V009"/>
<dbReference type="KEGG" id="mbr:MONBRDRAFT_25650"/>
<evidence type="ECO:0000256" key="5">
    <source>
        <dbReference type="ARBA" id="ARBA00022737"/>
    </source>
</evidence>
<dbReference type="InterPro" id="IPR031099">
    <property type="entry name" value="BRCA1-associated"/>
</dbReference>
<dbReference type="GO" id="GO:0005694">
    <property type="term" value="C:chromosome"/>
    <property type="evidence" value="ECO:0007669"/>
    <property type="project" value="UniProtKB-SubCell"/>
</dbReference>
<dbReference type="InterPro" id="IPR036420">
    <property type="entry name" value="BRCT_dom_sf"/>
</dbReference>
<keyword evidence="5" id="KW-0677">Repeat</keyword>
<keyword evidence="3" id="KW-0158">Chromosome</keyword>
<evidence type="ECO:0000256" key="4">
    <source>
        <dbReference type="ARBA" id="ARBA00022723"/>
    </source>
</evidence>
<keyword evidence="4" id="KW-0479">Metal-binding</keyword>
<evidence type="ECO:0000259" key="16">
    <source>
        <dbReference type="PROSITE" id="PS50172"/>
    </source>
</evidence>
<feature type="region of interest" description="Disordered" evidence="14">
    <location>
        <begin position="271"/>
        <end position="378"/>
    </location>
</feature>
<keyword evidence="11" id="KW-0131">Cell cycle</keyword>
<dbReference type="InterPro" id="IPR013083">
    <property type="entry name" value="Znf_RING/FYVE/PHD"/>
</dbReference>
<evidence type="ECO:0000256" key="14">
    <source>
        <dbReference type="SAM" id="MobiDB-lite"/>
    </source>
</evidence>
<dbReference type="InterPro" id="IPR018957">
    <property type="entry name" value="Znf_C3HC4_RING-type"/>
</dbReference>
<dbReference type="GO" id="GO:0031436">
    <property type="term" value="C:BRCA1-BARD1 complex"/>
    <property type="evidence" value="ECO:0000318"/>
    <property type="project" value="GO_Central"/>
</dbReference>
<name>A9V009_MONBE</name>
<dbReference type="PROSITE" id="PS50089">
    <property type="entry name" value="ZF_RING_2"/>
    <property type="match status" value="1"/>
</dbReference>
<keyword evidence="8" id="KW-0862">Zinc</keyword>
<accession>A9V009</accession>
<reference evidence="17 18" key="1">
    <citation type="journal article" date="2008" name="Nature">
        <title>The genome of the choanoflagellate Monosiga brevicollis and the origin of metazoans.</title>
        <authorList>
            <consortium name="JGI Sequencing"/>
            <person name="King N."/>
            <person name="Westbrook M.J."/>
            <person name="Young S.L."/>
            <person name="Kuo A."/>
            <person name="Abedin M."/>
            <person name="Chapman J."/>
            <person name="Fairclough S."/>
            <person name="Hellsten U."/>
            <person name="Isogai Y."/>
            <person name="Letunic I."/>
            <person name="Marr M."/>
            <person name="Pincus D."/>
            <person name="Putnam N."/>
            <person name="Rokas A."/>
            <person name="Wright K.J."/>
            <person name="Zuzow R."/>
            <person name="Dirks W."/>
            <person name="Good M."/>
            <person name="Goodstein D."/>
            <person name="Lemons D."/>
            <person name="Li W."/>
            <person name="Lyons J.B."/>
            <person name="Morris A."/>
            <person name="Nichols S."/>
            <person name="Richter D.J."/>
            <person name="Salamov A."/>
            <person name="Bork P."/>
            <person name="Lim W.A."/>
            <person name="Manning G."/>
            <person name="Miller W.T."/>
            <person name="McGinnis W."/>
            <person name="Shapiro H."/>
            <person name="Tjian R."/>
            <person name="Grigoriev I.V."/>
            <person name="Rokhsar D."/>
        </authorList>
    </citation>
    <scope>NUCLEOTIDE SEQUENCE [LARGE SCALE GENOMIC DNA]</scope>
    <source>
        <strain evidence="18">MX1 / ATCC 50154</strain>
    </source>
</reference>
<dbReference type="SUPFAM" id="SSF57850">
    <property type="entry name" value="RING/U-box"/>
    <property type="match status" value="1"/>
</dbReference>
<evidence type="ECO:0000313" key="17">
    <source>
        <dbReference type="EMBL" id="EDQ88929.1"/>
    </source>
</evidence>
<dbReference type="EMBL" id="CH991552">
    <property type="protein sequence ID" value="EDQ88929.1"/>
    <property type="molecule type" value="Genomic_DNA"/>
</dbReference>
<evidence type="ECO:0000256" key="12">
    <source>
        <dbReference type="ARBA" id="ARBA00031556"/>
    </source>
</evidence>
<evidence type="ECO:0000256" key="1">
    <source>
        <dbReference type="ARBA" id="ARBA00004123"/>
    </source>
</evidence>
<feature type="compositionally biased region" description="Polar residues" evidence="14">
    <location>
        <begin position="509"/>
        <end position="523"/>
    </location>
</feature>
<dbReference type="InterPro" id="IPR017907">
    <property type="entry name" value="Znf_RING_CS"/>
</dbReference>
<protein>
    <recommendedName>
        <fullName evidence="12">RING-type E3 ubiquitin transferase BRCA1</fullName>
    </recommendedName>
</protein>
<dbReference type="PANTHER" id="PTHR13763">
    <property type="entry name" value="BREAST CANCER TYPE 1 SUSCEPTIBILITY PROTEIN BRCA1"/>
    <property type="match status" value="1"/>
</dbReference>
<dbReference type="FunFam" id="3.30.40.10:FF:001025">
    <property type="entry name" value="Predicted protein"/>
    <property type="match status" value="1"/>
</dbReference>
<feature type="domain" description="BRCT" evidence="16">
    <location>
        <begin position="805"/>
        <end position="914"/>
    </location>
</feature>
<evidence type="ECO:0000256" key="13">
    <source>
        <dbReference type="PROSITE-ProRule" id="PRU00175"/>
    </source>
</evidence>
<dbReference type="SUPFAM" id="SSF52113">
    <property type="entry name" value="BRCT domain"/>
    <property type="match status" value="1"/>
</dbReference>
<feature type="compositionally biased region" description="Polar residues" evidence="14">
    <location>
        <begin position="305"/>
        <end position="316"/>
    </location>
</feature>
<feature type="region of interest" description="Disordered" evidence="14">
    <location>
        <begin position="152"/>
        <end position="258"/>
    </location>
</feature>
<dbReference type="GeneID" id="5891432"/>
<keyword evidence="7 13" id="KW-0863">Zinc-finger</keyword>
<feature type="compositionally biased region" description="Low complexity" evidence="14">
    <location>
        <begin position="589"/>
        <end position="604"/>
    </location>
</feature>
<evidence type="ECO:0000256" key="10">
    <source>
        <dbReference type="ARBA" id="ARBA00023242"/>
    </source>
</evidence>
<evidence type="ECO:0000256" key="3">
    <source>
        <dbReference type="ARBA" id="ARBA00022454"/>
    </source>
</evidence>
<gene>
    <name evidence="17" type="ORF">MONBRDRAFT_25650</name>
</gene>
<dbReference type="eggNOG" id="KOG4362">
    <property type="taxonomic scope" value="Eukaryota"/>
</dbReference>
<dbReference type="GO" id="GO:0000724">
    <property type="term" value="P:double-strand break repair via homologous recombination"/>
    <property type="evidence" value="ECO:0000318"/>
    <property type="project" value="GO_Central"/>
</dbReference>
<dbReference type="SMART" id="SM00292">
    <property type="entry name" value="BRCT"/>
    <property type="match status" value="1"/>
</dbReference>
<dbReference type="SMART" id="SM00184">
    <property type="entry name" value="RING"/>
    <property type="match status" value="1"/>
</dbReference>
<dbReference type="Gene3D" id="3.30.40.10">
    <property type="entry name" value="Zinc/RING finger domain, C3HC4 (zinc finger)"/>
    <property type="match status" value="1"/>
</dbReference>
<dbReference type="PANTHER" id="PTHR13763:SF0">
    <property type="entry name" value="BREAST CANCER TYPE 1 SUSCEPTIBILITY PROTEIN"/>
    <property type="match status" value="1"/>
</dbReference>
<dbReference type="InterPro" id="IPR001357">
    <property type="entry name" value="BRCT_dom"/>
</dbReference>
<evidence type="ECO:0000256" key="6">
    <source>
        <dbReference type="ARBA" id="ARBA00022763"/>
    </source>
</evidence>
<dbReference type="Proteomes" id="UP000001357">
    <property type="component" value="Unassembled WGS sequence"/>
</dbReference>
<dbReference type="GO" id="GO:0070531">
    <property type="term" value="C:BRCA1-A complex"/>
    <property type="evidence" value="ECO:0000318"/>
    <property type="project" value="GO_Central"/>
</dbReference>
<feature type="domain" description="RING-type" evidence="15">
    <location>
        <begin position="24"/>
        <end position="64"/>
    </location>
</feature>
<keyword evidence="9" id="KW-0234">DNA repair</keyword>
<dbReference type="PROSITE" id="PS50330">
    <property type="entry name" value="UIM"/>
    <property type="match status" value="1"/>
</dbReference>
<organism evidence="17 18">
    <name type="scientific">Monosiga brevicollis</name>
    <name type="common">Choanoflagellate</name>
    <dbReference type="NCBI Taxonomy" id="81824"/>
    <lineage>
        <taxon>Eukaryota</taxon>
        <taxon>Choanoflagellata</taxon>
        <taxon>Craspedida</taxon>
        <taxon>Salpingoecidae</taxon>
        <taxon>Monosiga</taxon>
    </lineage>
</organism>
<dbReference type="OMA" id="WHESSTP"/>
<proteinExistence type="predicted"/>
<feature type="region of interest" description="Disordered" evidence="14">
    <location>
        <begin position="570"/>
        <end position="642"/>
    </location>
</feature>
<evidence type="ECO:0000256" key="11">
    <source>
        <dbReference type="ARBA" id="ARBA00023306"/>
    </source>
</evidence>
<sequence length="930" mass="99675">MAGSSLVTAELKQHLQEFEKALQCAICLGLLEDPLRTGCHHEFCRGCLHSMLASSRSTPCPLCKTPVTKRYALIISCLLLSFCVLKSLNECPSLSQVIQQSKHVIVALNHDLKQQGLDDEMADVFPASQLPGMQSQDSPLAANQNTPIALHTTSSAQVTRPSIPVADRNNTKTAKRLHVFADTVEPVPEQAPPAKNQKTASRASRQASTARTGKSRSRGNAAADPAGTMATKALATTSARQTKARQQRRKKRDTAQLSEEEQIALAIELSRKSARAERIHRRDSSPEASDVEMEEDVTCGRAVPQSAQHNAQSWSPKTVRPSPETAAAQTSQDPLIKTSPKVTPSKNKDAETEDEDDDEWAGVRPSRHQTGAQAGRLGQEIANLEVRLADSDSDSDFDLPSINLEINTSQAPPANANLPLPLVTANTVAKPPSQPTLTSPARGPVSDKGPIADVLVSKDSSRSSTASPLPKASASGSDDESVRSRPRGRASLLARNGSEALLSPRGTPPTISDSRPRTHSSSIELARASPTPSLAPTPHETTLASEPMSFGSFTAAQRIPSTIDMSASQSGTLMLFPDPPAPRKQATLATPAAASPSASSRVAPPAAPPQPEPAAVQKPTQPETMESWHESSTPPEPILPRPAQRREAPMLDQISATMDESQALEPPSTAGAVMPAAEEEAAEPLFLSGIVLLASGSGTGQSNGLDIESLLTRARACGAQVCHEFAPSVTHVIGPAKEDGVAAQYTMKLMLGLLHQKWLVSWGWLDRSLASGTRADEATYELRRMMAEVERDGIPAAARLDPTHQAGRLFRGICFALSDKAVGEVGETWRDEVLAVIRATGATLKSEREVLDIARRQAPADRDCFVIGSESTYKMHRTDPLWAEAAQLDCLVELYWITDSIAHLELQAVEEYLLNDEIFEADTQGTEAPI</sequence>
<dbReference type="InterPro" id="IPR001841">
    <property type="entry name" value="Znf_RING"/>
</dbReference>
<feature type="domain" description="BRCT" evidence="16">
    <location>
        <begin position="682"/>
        <end position="782"/>
    </location>
</feature>
<evidence type="ECO:0000256" key="8">
    <source>
        <dbReference type="ARBA" id="ARBA00022833"/>
    </source>
</evidence>
<keyword evidence="6" id="KW-0227">DNA damage</keyword>
<dbReference type="GO" id="GO:0004842">
    <property type="term" value="F:ubiquitin-protein transferase activity"/>
    <property type="evidence" value="ECO:0000318"/>
    <property type="project" value="GO_Central"/>
</dbReference>
<comment type="subcellular location">
    <subcellularLocation>
        <location evidence="2">Chromosome</location>
    </subcellularLocation>
    <subcellularLocation>
        <location evidence="1">Nucleus</location>
    </subcellularLocation>
</comment>
<feature type="compositionally biased region" description="Polar residues" evidence="14">
    <location>
        <begin position="530"/>
        <end position="544"/>
    </location>
</feature>
<keyword evidence="10" id="KW-0539">Nucleus</keyword>
<dbReference type="AlphaFoldDB" id="A9V009"/>
<keyword evidence="18" id="KW-1185">Reference proteome</keyword>
<feature type="compositionally biased region" description="Basic and acidic residues" evidence="14">
    <location>
        <begin position="271"/>
        <end position="285"/>
    </location>
</feature>
<evidence type="ECO:0000256" key="9">
    <source>
        <dbReference type="ARBA" id="ARBA00023204"/>
    </source>
</evidence>
<feature type="region of interest" description="Disordered" evidence="14">
    <location>
        <begin position="426"/>
        <end position="548"/>
    </location>
</feature>
<dbReference type="GO" id="GO:0045944">
    <property type="term" value="P:positive regulation of transcription by RNA polymerase II"/>
    <property type="evidence" value="ECO:0000318"/>
    <property type="project" value="GO_Central"/>
</dbReference>
<dbReference type="GO" id="GO:0008270">
    <property type="term" value="F:zinc ion binding"/>
    <property type="evidence" value="ECO:0007669"/>
    <property type="project" value="UniProtKB-KW"/>
</dbReference>
<evidence type="ECO:0000259" key="15">
    <source>
        <dbReference type="PROSITE" id="PS50089"/>
    </source>
</evidence>
<dbReference type="PROSITE" id="PS50172">
    <property type="entry name" value="BRCT"/>
    <property type="match status" value="2"/>
</dbReference>
<dbReference type="PROSITE" id="PS00518">
    <property type="entry name" value="ZF_RING_1"/>
    <property type="match status" value="1"/>
</dbReference>
<dbReference type="InterPro" id="IPR003903">
    <property type="entry name" value="UIM_dom"/>
</dbReference>
<dbReference type="Gene3D" id="3.40.50.10190">
    <property type="entry name" value="BRCT domain"/>
    <property type="match status" value="1"/>
</dbReference>
<dbReference type="Pfam" id="PF00097">
    <property type="entry name" value="zf-C3HC4"/>
    <property type="match status" value="1"/>
</dbReference>